<dbReference type="Proteomes" id="UP001552299">
    <property type="component" value="Unassembled WGS sequence"/>
</dbReference>
<dbReference type="EMBL" id="JANQDX010000018">
    <property type="protein sequence ID" value="KAL0906897.1"/>
    <property type="molecule type" value="Genomic_DNA"/>
</dbReference>
<sequence length="141" mass="16442">MRLVVVLGPTRVASPWSETRASYDLVRRTLEDLMLPWETVGLCEWMYSMPRAAPRAMDNLVSQFRGVLPDPLLPVQWQITHINKISIEIYSSDNLVRFVNNGKDIGNIFPAYTVQQFILKVYEELEHSNKYARRAPWLDEF</sequence>
<evidence type="ECO:0000313" key="2">
    <source>
        <dbReference type="Proteomes" id="UP001552299"/>
    </source>
</evidence>
<evidence type="ECO:0000313" key="1">
    <source>
        <dbReference type="EMBL" id="KAL0906897.1"/>
    </source>
</evidence>
<accession>A0ABD0U9F3</accession>
<reference evidence="1 2" key="1">
    <citation type="journal article" date="2024" name="Plant Biotechnol. J.">
        <title>Dendrobium thyrsiflorum genome and its molecular insights into genes involved in important horticultural traits.</title>
        <authorList>
            <person name="Chen B."/>
            <person name="Wang J.Y."/>
            <person name="Zheng P.J."/>
            <person name="Li K.L."/>
            <person name="Liang Y.M."/>
            <person name="Chen X.F."/>
            <person name="Zhang C."/>
            <person name="Zhao X."/>
            <person name="He X."/>
            <person name="Zhang G.Q."/>
            <person name="Liu Z.J."/>
            <person name="Xu Q."/>
        </authorList>
    </citation>
    <scope>NUCLEOTIDE SEQUENCE [LARGE SCALE GENOMIC DNA]</scope>
    <source>
        <strain evidence="1">GZMU011</strain>
    </source>
</reference>
<organism evidence="1 2">
    <name type="scientific">Dendrobium thyrsiflorum</name>
    <name type="common">Pinecone-like raceme dendrobium</name>
    <name type="synonym">Orchid</name>
    <dbReference type="NCBI Taxonomy" id="117978"/>
    <lineage>
        <taxon>Eukaryota</taxon>
        <taxon>Viridiplantae</taxon>
        <taxon>Streptophyta</taxon>
        <taxon>Embryophyta</taxon>
        <taxon>Tracheophyta</taxon>
        <taxon>Spermatophyta</taxon>
        <taxon>Magnoliopsida</taxon>
        <taxon>Liliopsida</taxon>
        <taxon>Asparagales</taxon>
        <taxon>Orchidaceae</taxon>
        <taxon>Epidendroideae</taxon>
        <taxon>Malaxideae</taxon>
        <taxon>Dendrobiinae</taxon>
        <taxon>Dendrobium</taxon>
    </lineage>
</organism>
<keyword evidence="2" id="KW-1185">Reference proteome</keyword>
<protein>
    <submittedName>
        <fullName evidence="1">Uncharacterized protein</fullName>
    </submittedName>
</protein>
<name>A0ABD0U9F3_DENTH</name>
<comment type="caution">
    <text evidence="1">The sequence shown here is derived from an EMBL/GenBank/DDBJ whole genome shotgun (WGS) entry which is preliminary data.</text>
</comment>
<proteinExistence type="predicted"/>
<dbReference type="AlphaFoldDB" id="A0ABD0U9F3"/>
<gene>
    <name evidence="1" type="ORF">M5K25_025428</name>
</gene>